<sequence length="263" mass="30362">MDERVKFIARLLDGETMSGLCREFGISRKTGYKIHERYRDCGVEGLTDRSRRPYRHANQLPFQIETLIVRLKRERPAWGAPKIKERLARLYPEAQRPAISTVHTVLDRHGLVKRRKRRRNRAMGTPLSSSSAPNALWCADYKGEFMLADRRYCYPLTVTDYASRYLIACEALQSTKEATAFPVFESAFKEFGLPRAIRTDNGVPFASPNALFNLSKLSVWWLRLGIEIERIKPGNPQQNGRHERMHLTLKLETTKPAAETMLR</sequence>
<evidence type="ECO:0000313" key="2">
    <source>
        <dbReference type="EMBL" id="MBJ3778863.1"/>
    </source>
</evidence>
<feature type="domain" description="Integrase catalytic" evidence="1">
    <location>
        <begin position="129"/>
        <end position="263"/>
    </location>
</feature>
<dbReference type="Pfam" id="PF13565">
    <property type="entry name" value="HTH_32"/>
    <property type="match status" value="1"/>
</dbReference>
<reference evidence="2" key="1">
    <citation type="submission" date="2020-12" db="EMBL/GenBank/DDBJ databases">
        <title>Bacterial taxonomy.</title>
        <authorList>
            <person name="Pan X."/>
        </authorList>
    </citation>
    <scope>NUCLEOTIDE SEQUENCE</scope>
    <source>
        <strain evidence="2">B2012</strain>
    </source>
</reference>
<dbReference type="EMBL" id="JAEKJA010000045">
    <property type="protein sequence ID" value="MBJ3778863.1"/>
    <property type="molecule type" value="Genomic_DNA"/>
</dbReference>
<gene>
    <name evidence="2" type="ORF">JCR33_24410</name>
</gene>
<dbReference type="AlphaFoldDB" id="A0A934ILU0"/>
<dbReference type="InterPro" id="IPR001584">
    <property type="entry name" value="Integrase_cat-core"/>
</dbReference>
<dbReference type="InterPro" id="IPR009057">
    <property type="entry name" value="Homeodomain-like_sf"/>
</dbReference>
<dbReference type="Gene3D" id="3.30.420.10">
    <property type="entry name" value="Ribonuclease H-like superfamily/Ribonuclease H"/>
    <property type="match status" value="1"/>
</dbReference>
<dbReference type="InterPro" id="IPR012337">
    <property type="entry name" value="RNaseH-like_sf"/>
</dbReference>
<dbReference type="SUPFAM" id="SSF46689">
    <property type="entry name" value="Homeodomain-like"/>
    <property type="match status" value="1"/>
</dbReference>
<evidence type="ECO:0000259" key="1">
    <source>
        <dbReference type="PROSITE" id="PS50994"/>
    </source>
</evidence>
<dbReference type="SUPFAM" id="SSF53098">
    <property type="entry name" value="Ribonuclease H-like"/>
    <property type="match status" value="1"/>
</dbReference>
<dbReference type="PANTHER" id="PTHR47515">
    <property type="entry name" value="LOW CALCIUM RESPONSE LOCUS PROTEIN T"/>
    <property type="match status" value="1"/>
</dbReference>
<accession>A0A934ILU0</accession>
<evidence type="ECO:0000313" key="3">
    <source>
        <dbReference type="Proteomes" id="UP000609531"/>
    </source>
</evidence>
<dbReference type="PROSITE" id="PS50994">
    <property type="entry name" value="INTEGRASE"/>
    <property type="match status" value="1"/>
</dbReference>
<dbReference type="Pfam" id="PF00665">
    <property type="entry name" value="rve"/>
    <property type="match status" value="1"/>
</dbReference>
<dbReference type="GO" id="GO:0003676">
    <property type="term" value="F:nucleic acid binding"/>
    <property type="evidence" value="ECO:0007669"/>
    <property type="project" value="InterPro"/>
</dbReference>
<dbReference type="PANTHER" id="PTHR47515:SF2">
    <property type="entry name" value="INTEGRASE CORE DOMAIN PROTEIN"/>
    <property type="match status" value="1"/>
</dbReference>
<organism evidence="2 3">
    <name type="scientific">Acuticoccus mangrovi</name>
    <dbReference type="NCBI Taxonomy" id="2796142"/>
    <lineage>
        <taxon>Bacteria</taxon>
        <taxon>Pseudomonadati</taxon>
        <taxon>Pseudomonadota</taxon>
        <taxon>Alphaproteobacteria</taxon>
        <taxon>Hyphomicrobiales</taxon>
        <taxon>Amorphaceae</taxon>
        <taxon>Acuticoccus</taxon>
    </lineage>
</organism>
<proteinExistence type="predicted"/>
<protein>
    <submittedName>
        <fullName evidence="2">Transposase</fullName>
    </submittedName>
</protein>
<name>A0A934ILU0_9HYPH</name>
<dbReference type="GO" id="GO:0015074">
    <property type="term" value="P:DNA integration"/>
    <property type="evidence" value="ECO:0007669"/>
    <property type="project" value="InterPro"/>
</dbReference>
<dbReference type="InterPro" id="IPR036397">
    <property type="entry name" value="RNaseH_sf"/>
</dbReference>
<keyword evidence="3" id="KW-1185">Reference proteome</keyword>
<comment type="caution">
    <text evidence="2">The sequence shown here is derived from an EMBL/GenBank/DDBJ whole genome shotgun (WGS) entry which is preliminary data.</text>
</comment>
<dbReference type="Proteomes" id="UP000609531">
    <property type="component" value="Unassembled WGS sequence"/>
</dbReference>